<dbReference type="GO" id="GO:0009234">
    <property type="term" value="P:menaquinone biosynthetic process"/>
    <property type="evidence" value="ECO:0007669"/>
    <property type="project" value="UniProtKB-UniRule"/>
</dbReference>
<comment type="catalytic activity">
    <reaction evidence="6">
        <text>a 2-methoxy-6-(all-trans-polyprenyl)benzene-1,4-diol + S-adenosyl-L-methionine = a 5-methoxy-2-methyl-3-(all-trans-polyprenyl)benzene-1,4-diol + S-adenosyl-L-homocysteine + H(+)</text>
        <dbReference type="Rhea" id="RHEA:28286"/>
        <dbReference type="Rhea" id="RHEA-COMP:10858"/>
        <dbReference type="Rhea" id="RHEA-COMP:10859"/>
        <dbReference type="ChEBI" id="CHEBI:15378"/>
        <dbReference type="ChEBI" id="CHEBI:57856"/>
        <dbReference type="ChEBI" id="CHEBI:59789"/>
        <dbReference type="ChEBI" id="CHEBI:84166"/>
        <dbReference type="ChEBI" id="CHEBI:84167"/>
        <dbReference type="EC" id="2.1.1.201"/>
    </reaction>
</comment>
<dbReference type="PANTHER" id="PTHR43591:SF24">
    <property type="entry name" value="2-METHOXY-6-POLYPRENYL-1,4-BENZOQUINOL METHYLASE, MITOCHONDRIAL"/>
    <property type="match status" value="1"/>
</dbReference>
<keyword evidence="1 6" id="KW-0474">Menaquinone biosynthesis</keyword>
<comment type="similarity">
    <text evidence="6">Belongs to the class I-like SAM-binding methyltransferase superfamily. MenG/UbiE family.</text>
</comment>
<dbReference type="UniPathway" id="UPA00232"/>
<feature type="binding site" evidence="6">
    <location>
        <position position="80"/>
    </location>
    <ligand>
        <name>S-adenosyl-L-methionine</name>
        <dbReference type="ChEBI" id="CHEBI:59789"/>
    </ligand>
</feature>
<dbReference type="GO" id="GO:0009060">
    <property type="term" value="P:aerobic respiration"/>
    <property type="evidence" value="ECO:0007669"/>
    <property type="project" value="UniProtKB-UniRule"/>
</dbReference>
<dbReference type="EC" id="2.1.1.163" evidence="6"/>
<comment type="catalytic activity">
    <reaction evidence="6">
        <text>a 2-demethylmenaquinol + S-adenosyl-L-methionine = a menaquinol + S-adenosyl-L-homocysteine + H(+)</text>
        <dbReference type="Rhea" id="RHEA:42640"/>
        <dbReference type="Rhea" id="RHEA-COMP:9539"/>
        <dbReference type="Rhea" id="RHEA-COMP:9563"/>
        <dbReference type="ChEBI" id="CHEBI:15378"/>
        <dbReference type="ChEBI" id="CHEBI:18151"/>
        <dbReference type="ChEBI" id="CHEBI:55437"/>
        <dbReference type="ChEBI" id="CHEBI:57856"/>
        <dbReference type="ChEBI" id="CHEBI:59789"/>
        <dbReference type="EC" id="2.1.1.163"/>
    </reaction>
</comment>
<comment type="function">
    <text evidence="6">Methyltransferase required for the conversion of demethylmenaquinol (DMKH2) to menaquinol (MKH2) and the conversion of 2-polyprenyl-6-methoxy-1,4-benzoquinol (DDMQH2) to 2-polyprenyl-3-methyl-6-methoxy-1,4-benzoquinol (DMQH2).</text>
</comment>
<comment type="caution">
    <text evidence="6">Lacks conserved residue(s) required for the propagation of feature annotation.</text>
</comment>
<keyword evidence="2 6" id="KW-0489">Methyltransferase</keyword>
<dbReference type="RefSeq" id="WP_080626441.1">
    <property type="nucleotide sequence ID" value="NZ_CP012839.1"/>
</dbReference>
<dbReference type="Gene3D" id="3.40.50.150">
    <property type="entry name" value="Vaccinia Virus protein VP39"/>
    <property type="match status" value="1"/>
</dbReference>
<dbReference type="EC" id="2.1.1.201" evidence="6"/>
<dbReference type="InterPro" id="IPR004033">
    <property type="entry name" value="UbiE/COQ5_MeTrFase"/>
</dbReference>
<dbReference type="Proteomes" id="UP000242793">
    <property type="component" value="Chromosome"/>
</dbReference>
<evidence type="ECO:0000256" key="6">
    <source>
        <dbReference type="HAMAP-Rule" id="MF_01813"/>
    </source>
</evidence>
<dbReference type="InterPro" id="IPR029063">
    <property type="entry name" value="SAM-dependent_MTases_sf"/>
</dbReference>
<dbReference type="UniPathway" id="UPA00079">
    <property type="reaction ID" value="UER00169"/>
</dbReference>
<dbReference type="PANTHER" id="PTHR43591">
    <property type="entry name" value="METHYLTRANSFERASE"/>
    <property type="match status" value="1"/>
</dbReference>
<dbReference type="GO" id="GO:0032259">
    <property type="term" value="P:methylation"/>
    <property type="evidence" value="ECO:0007669"/>
    <property type="project" value="UniProtKB-KW"/>
</dbReference>
<reference evidence="7 8" key="1">
    <citation type="submission" date="2015-10" db="EMBL/GenBank/DDBJ databases">
        <title>Survey of human and primate louse endosymbionts.</title>
        <authorList>
            <person name="Boyd B.M."/>
        </authorList>
    </citation>
    <scope>NUCLEOTIDE SEQUENCE [LARGE SCALE GENOMIC DNA]</scope>
    <source>
        <strain evidence="7 8">PTSK</strain>
    </source>
</reference>
<dbReference type="EMBL" id="CP012839">
    <property type="protein sequence ID" value="ARC53143.1"/>
    <property type="molecule type" value="Genomic_DNA"/>
</dbReference>
<keyword evidence="8" id="KW-1185">Reference proteome</keyword>
<comment type="pathway">
    <text evidence="6">Quinol/quinone metabolism; menaquinone biosynthesis; menaquinol from 1,4-dihydroxy-2-naphthoate: step 2/2.</text>
</comment>
<dbReference type="Pfam" id="PF01209">
    <property type="entry name" value="Ubie_methyltran"/>
    <property type="match status" value="1"/>
</dbReference>
<dbReference type="STRING" id="428411.AOQ87_00255"/>
<dbReference type="AlphaFoldDB" id="A0A1V0HJY7"/>
<evidence type="ECO:0000256" key="2">
    <source>
        <dbReference type="ARBA" id="ARBA00022603"/>
    </source>
</evidence>
<dbReference type="NCBIfam" id="NF001244">
    <property type="entry name" value="PRK00216.1-5"/>
    <property type="match status" value="1"/>
</dbReference>
<evidence type="ECO:0000313" key="8">
    <source>
        <dbReference type="Proteomes" id="UP000242793"/>
    </source>
</evidence>
<dbReference type="HAMAP" id="MF_01813">
    <property type="entry name" value="MenG_UbiE_methyltr"/>
    <property type="match status" value="1"/>
</dbReference>
<dbReference type="InterPro" id="IPR023576">
    <property type="entry name" value="UbiE/COQ5_MeTrFase_CS"/>
</dbReference>
<evidence type="ECO:0000256" key="1">
    <source>
        <dbReference type="ARBA" id="ARBA00022428"/>
    </source>
</evidence>
<feature type="binding site" evidence="6">
    <location>
        <position position="59"/>
    </location>
    <ligand>
        <name>S-adenosyl-L-methionine</name>
        <dbReference type="ChEBI" id="CHEBI:59789"/>
    </ligand>
</feature>
<dbReference type="GO" id="GO:0008425">
    <property type="term" value="F:2-methoxy-6-polyprenyl-1,4-benzoquinol methyltransferase activity"/>
    <property type="evidence" value="ECO:0007669"/>
    <property type="project" value="UniProtKB-UniRule"/>
</dbReference>
<evidence type="ECO:0000256" key="3">
    <source>
        <dbReference type="ARBA" id="ARBA00022679"/>
    </source>
</evidence>
<keyword evidence="7" id="KW-0830">Ubiquinone</keyword>
<evidence type="ECO:0000256" key="5">
    <source>
        <dbReference type="ARBA" id="ARBA00022691"/>
    </source>
</evidence>
<name>A0A1V0HJY7_9ENTR</name>
<evidence type="ECO:0000256" key="4">
    <source>
        <dbReference type="ARBA" id="ARBA00022688"/>
    </source>
</evidence>
<dbReference type="NCBIfam" id="TIGR01934">
    <property type="entry name" value="MenG_MenH_UbiE"/>
    <property type="match status" value="1"/>
</dbReference>
<keyword evidence="3 6" id="KW-0808">Transferase</keyword>
<proteinExistence type="inferred from homology"/>
<gene>
    <name evidence="6 7" type="primary">ubiE</name>
    <name evidence="7" type="ORF">AOQ87_00255</name>
</gene>
<protein>
    <recommendedName>
        <fullName evidence="6">Ubiquinone/menaquinone biosynthesis C-methyltransferase UbiE</fullName>
        <ecNumber evidence="6">2.1.1.163</ecNumber>
        <ecNumber evidence="6">2.1.1.201</ecNumber>
    </recommendedName>
    <alternativeName>
        <fullName evidence="6">2-methoxy-6-polyprenyl-1,4-benzoquinol methylase</fullName>
    </alternativeName>
    <alternativeName>
        <fullName evidence="6">Demethylmenaquinone methyltransferase</fullName>
    </alternativeName>
</protein>
<dbReference type="CDD" id="cd02440">
    <property type="entry name" value="AdoMet_MTases"/>
    <property type="match status" value="1"/>
</dbReference>
<organism evidence="7 8">
    <name type="scientific">Candidatus Riesia pediculischaeffi</name>
    <dbReference type="NCBI Taxonomy" id="428411"/>
    <lineage>
        <taxon>Bacteria</taxon>
        <taxon>Pseudomonadati</taxon>
        <taxon>Pseudomonadota</taxon>
        <taxon>Gammaproteobacteria</taxon>
        <taxon>Enterobacterales</taxon>
        <taxon>Enterobacteriaceae</taxon>
        <taxon>Candidatus Riesia</taxon>
    </lineage>
</organism>
<dbReference type="GO" id="GO:0043770">
    <property type="term" value="F:demethylmenaquinone methyltransferase activity"/>
    <property type="evidence" value="ECO:0007669"/>
    <property type="project" value="UniProtKB-UniRule"/>
</dbReference>
<dbReference type="SUPFAM" id="SSF53335">
    <property type="entry name" value="S-adenosyl-L-methionine-dependent methyltransferases"/>
    <property type="match status" value="1"/>
</dbReference>
<feature type="binding site" evidence="6">
    <location>
        <position position="125"/>
    </location>
    <ligand>
        <name>S-adenosyl-L-methionine</name>
        <dbReference type="ChEBI" id="CHEBI:59789"/>
    </ligand>
</feature>
<keyword evidence="5 6" id="KW-0949">S-adenosyl-L-methionine</keyword>
<comment type="pathway">
    <text evidence="6">Cofactor biosynthesis; ubiquinone biosynthesis.</text>
</comment>
<dbReference type="PROSITE" id="PS01183">
    <property type="entry name" value="UBIE_1"/>
    <property type="match status" value="1"/>
</dbReference>
<sequence>MFNKISDEYIKSVFDHAAKKYDVMNDIMSVGMHRMWKNFMVKICNPKPHSIVLDLAGGTGDLTIKFAQKLKDSGKIFLVDSNKSMLTVGKKKIRNFGLIKNIYYIQASAENLPFANFSFDVAAISFGLRNMCNQEKSLRSVFRVLKTGGKLVILEFSKPYSEVLKKLYSVYSFSFPYVGLLLFNNSFSYRYLIKSVQTYYDQKHLKKIIRASGFNKISHFNLLGGIASIHVGFKTTLY</sequence>
<dbReference type="PROSITE" id="PS51608">
    <property type="entry name" value="SAM_MT_UBIE"/>
    <property type="match status" value="1"/>
</dbReference>
<dbReference type="KEGG" id="rped:AOQ87_00255"/>
<keyword evidence="4 6" id="KW-0831">Ubiquinone biosynthesis</keyword>
<accession>A0A1V0HJY7</accession>
<evidence type="ECO:0000313" key="7">
    <source>
        <dbReference type="EMBL" id="ARC53143.1"/>
    </source>
</evidence>